<name>A0A2T8F7C5_9ACTN</name>
<sequence>MTPRIAIIVGSTRPGRKGSAVGQWVLEQAKEREGASYDLLELADFGLGLLSEATVPGDADRAYENEQTRAWSRTIDAYDGFVWVTPEYNHGVPAAFKNALDLLYPEWNHKAVGLVGYGVDGGVRAVEHWRQILANVRMIVVRAQCSLSTFLDWRDGAFTPTERRPRELKRVLEQLEEMAGLLAPLRG</sequence>
<dbReference type="GO" id="GO:0010181">
    <property type="term" value="F:FMN binding"/>
    <property type="evidence" value="ECO:0007669"/>
    <property type="project" value="TreeGrafter"/>
</dbReference>
<dbReference type="InterPro" id="IPR050712">
    <property type="entry name" value="NAD(P)H-dep_reductase"/>
</dbReference>
<comment type="caution">
    <text evidence="2">The sequence shown here is derived from an EMBL/GenBank/DDBJ whole genome shotgun (WGS) entry which is preliminary data.</text>
</comment>
<feature type="domain" description="NADPH-dependent FMN reductase-like" evidence="1">
    <location>
        <begin position="3"/>
        <end position="149"/>
    </location>
</feature>
<gene>
    <name evidence="2" type="ORF">DDE18_16505</name>
</gene>
<dbReference type="InterPro" id="IPR005025">
    <property type="entry name" value="FMN_Rdtase-like_dom"/>
</dbReference>
<dbReference type="Gene3D" id="3.40.50.360">
    <property type="match status" value="1"/>
</dbReference>
<proteinExistence type="predicted"/>
<reference evidence="2 3" key="1">
    <citation type="submission" date="2018-04" db="EMBL/GenBank/DDBJ databases">
        <title>Genome of Nocardioides gansuensis WSJ-1.</title>
        <authorList>
            <person name="Wu S."/>
            <person name="Wang G."/>
        </authorList>
    </citation>
    <scope>NUCLEOTIDE SEQUENCE [LARGE SCALE GENOMIC DNA]</scope>
    <source>
        <strain evidence="2 3">WSJ-1</strain>
    </source>
</reference>
<dbReference type="InterPro" id="IPR029039">
    <property type="entry name" value="Flavoprotein-like_sf"/>
</dbReference>
<accession>A0A2T8F7C5</accession>
<dbReference type="RefSeq" id="WP_116573371.1">
    <property type="nucleotide sequence ID" value="NZ_QDGZ01000007.1"/>
</dbReference>
<evidence type="ECO:0000313" key="2">
    <source>
        <dbReference type="EMBL" id="PVG81605.1"/>
    </source>
</evidence>
<dbReference type="SUPFAM" id="SSF52218">
    <property type="entry name" value="Flavoproteins"/>
    <property type="match status" value="1"/>
</dbReference>
<dbReference type="OrthoDB" id="9812295at2"/>
<dbReference type="Proteomes" id="UP000246018">
    <property type="component" value="Unassembled WGS sequence"/>
</dbReference>
<dbReference type="GO" id="GO:0005829">
    <property type="term" value="C:cytosol"/>
    <property type="evidence" value="ECO:0007669"/>
    <property type="project" value="TreeGrafter"/>
</dbReference>
<dbReference type="AlphaFoldDB" id="A0A2T8F7C5"/>
<organism evidence="2 3">
    <name type="scientific">Nocardioides gansuensis</name>
    <dbReference type="NCBI Taxonomy" id="2138300"/>
    <lineage>
        <taxon>Bacteria</taxon>
        <taxon>Bacillati</taxon>
        <taxon>Actinomycetota</taxon>
        <taxon>Actinomycetes</taxon>
        <taxon>Propionibacteriales</taxon>
        <taxon>Nocardioidaceae</taxon>
        <taxon>Nocardioides</taxon>
    </lineage>
</organism>
<dbReference type="PANTHER" id="PTHR30543:SF21">
    <property type="entry name" value="NAD(P)H-DEPENDENT FMN REDUCTASE LOT6"/>
    <property type="match status" value="1"/>
</dbReference>
<protein>
    <submittedName>
        <fullName evidence="2">NADPH-dependent FMN reductase</fullName>
    </submittedName>
</protein>
<dbReference type="PANTHER" id="PTHR30543">
    <property type="entry name" value="CHROMATE REDUCTASE"/>
    <property type="match status" value="1"/>
</dbReference>
<evidence type="ECO:0000259" key="1">
    <source>
        <dbReference type="Pfam" id="PF03358"/>
    </source>
</evidence>
<evidence type="ECO:0000313" key="3">
    <source>
        <dbReference type="Proteomes" id="UP000246018"/>
    </source>
</evidence>
<keyword evidence="3" id="KW-1185">Reference proteome</keyword>
<dbReference type="GO" id="GO:0016491">
    <property type="term" value="F:oxidoreductase activity"/>
    <property type="evidence" value="ECO:0007669"/>
    <property type="project" value="InterPro"/>
</dbReference>
<dbReference type="EMBL" id="QDGZ01000007">
    <property type="protein sequence ID" value="PVG81605.1"/>
    <property type="molecule type" value="Genomic_DNA"/>
</dbReference>
<dbReference type="Pfam" id="PF03358">
    <property type="entry name" value="FMN_red"/>
    <property type="match status" value="1"/>
</dbReference>